<gene>
    <name evidence="10 11" type="primary">plsX</name>
    <name evidence="11" type="ORF">ABC977_01195</name>
</gene>
<comment type="caution">
    <text evidence="11">The sequence shown here is derived from an EMBL/GenBank/DDBJ whole genome shotgun (WGS) entry which is preliminary data.</text>
</comment>
<evidence type="ECO:0000256" key="9">
    <source>
        <dbReference type="ARBA" id="ARBA00046608"/>
    </source>
</evidence>
<evidence type="ECO:0000256" key="8">
    <source>
        <dbReference type="ARBA" id="ARBA00024069"/>
    </source>
</evidence>
<evidence type="ECO:0000313" key="12">
    <source>
        <dbReference type="Proteomes" id="UP001564408"/>
    </source>
</evidence>
<keyword evidence="2 10" id="KW-0963">Cytoplasm</keyword>
<dbReference type="Gene3D" id="3.40.718.10">
    <property type="entry name" value="Isopropylmalate Dehydrogenase"/>
    <property type="match status" value="1"/>
</dbReference>
<keyword evidence="3 10" id="KW-0444">Lipid biosynthesis</keyword>
<comment type="subunit">
    <text evidence="9 10">Homodimer. Probably interacts with PlsY.</text>
</comment>
<evidence type="ECO:0000256" key="2">
    <source>
        <dbReference type="ARBA" id="ARBA00022490"/>
    </source>
</evidence>
<keyword evidence="11" id="KW-0012">Acyltransferase</keyword>
<keyword evidence="5 10" id="KW-0443">Lipid metabolism</keyword>
<comment type="catalytic activity">
    <reaction evidence="1 10">
        <text>a fatty acyl-[ACP] + phosphate = an acyl phosphate + holo-[ACP]</text>
        <dbReference type="Rhea" id="RHEA:42292"/>
        <dbReference type="Rhea" id="RHEA-COMP:9685"/>
        <dbReference type="Rhea" id="RHEA-COMP:14125"/>
        <dbReference type="ChEBI" id="CHEBI:43474"/>
        <dbReference type="ChEBI" id="CHEBI:59918"/>
        <dbReference type="ChEBI" id="CHEBI:64479"/>
        <dbReference type="ChEBI" id="CHEBI:138651"/>
        <dbReference type="EC" id="2.3.1.274"/>
    </reaction>
</comment>
<proteinExistence type="inferred from homology"/>
<accession>A0ABV4BB55</accession>
<dbReference type="InterPro" id="IPR003664">
    <property type="entry name" value="FA_synthesis"/>
</dbReference>
<sequence length="343" mass="36439">MSARLTIALDAMGGDYGPSVVVPAALDYLAKTQGIALILVGQEALIAKELAGVRHDERLAIHHASQTVGMDEPPSKALRTKKDSSMRVAIELVKSGVAQACVSAGNTGALMATARFVLKTLPFVDRPAIITAVPSQHGSTHLLDLGANVDCTAIQLFQFAVMGSELVTAVEGLAAPKVGLLNIGEEEIKGNEQVKRAHELLVASHLNYVGYVEGDDIYLGDVDVVVMDGFVGNVALKTSEGVAKLLARRLGNSFKKNWATRLAGLAALPVLNRFRQTSDPRRYNGASLLGLRGIVIKSHGGADRIAFENAIRIAEKEIHSNVPERIAMQVASQLDDGRKRAAG</sequence>
<evidence type="ECO:0000256" key="10">
    <source>
        <dbReference type="HAMAP-Rule" id="MF_00019"/>
    </source>
</evidence>
<keyword evidence="12" id="KW-1185">Reference proteome</keyword>
<dbReference type="GO" id="GO:0043811">
    <property type="term" value="F:phosphate:acyl-[acyl carrier protein] acyltransferase activity"/>
    <property type="evidence" value="ECO:0007669"/>
    <property type="project" value="UniProtKB-EC"/>
</dbReference>
<dbReference type="Proteomes" id="UP001564408">
    <property type="component" value="Unassembled WGS sequence"/>
</dbReference>
<evidence type="ECO:0000256" key="7">
    <source>
        <dbReference type="ARBA" id="ARBA00023264"/>
    </source>
</evidence>
<comment type="pathway">
    <text evidence="10">Lipid metabolism; phospholipid metabolism.</text>
</comment>
<dbReference type="EC" id="2.3.1.274" evidence="8 10"/>
<evidence type="ECO:0000313" key="11">
    <source>
        <dbReference type="EMBL" id="MEY6431019.1"/>
    </source>
</evidence>
<keyword evidence="6 10" id="KW-0594">Phospholipid biosynthesis</keyword>
<dbReference type="SUPFAM" id="SSF53659">
    <property type="entry name" value="Isocitrate/Isopropylmalate dehydrogenase-like"/>
    <property type="match status" value="1"/>
</dbReference>
<comment type="similarity">
    <text evidence="10">Belongs to the PlsX family.</text>
</comment>
<dbReference type="RefSeq" id="WP_369665394.1">
    <property type="nucleotide sequence ID" value="NZ_JBDKXB010000001.1"/>
</dbReference>
<dbReference type="NCBIfam" id="TIGR00182">
    <property type="entry name" value="plsX"/>
    <property type="match status" value="1"/>
</dbReference>
<keyword evidence="4 10" id="KW-0808">Transferase</keyword>
<dbReference type="PIRSF" id="PIRSF002465">
    <property type="entry name" value="Phsphlp_syn_PlsX"/>
    <property type="match status" value="1"/>
</dbReference>
<reference evidence="11 12" key="1">
    <citation type="submission" date="2024-05" db="EMBL/GenBank/DDBJ databases">
        <title>Genome Sequence and Characterization of the New Strain Purple Sulfur Bacterium of Genus Thioalkalicoccus.</title>
        <authorList>
            <person name="Bryantseva I.A."/>
            <person name="Kyndt J.A."/>
            <person name="Imhoff J.F."/>
        </authorList>
    </citation>
    <scope>NUCLEOTIDE SEQUENCE [LARGE SCALE GENOMIC DNA]</scope>
    <source>
        <strain evidence="11 12">Um2</strain>
    </source>
</reference>
<keyword evidence="7 10" id="KW-1208">Phospholipid metabolism</keyword>
<evidence type="ECO:0000256" key="1">
    <source>
        <dbReference type="ARBA" id="ARBA00001232"/>
    </source>
</evidence>
<name>A0ABV4BB55_9GAMM</name>
<evidence type="ECO:0000256" key="5">
    <source>
        <dbReference type="ARBA" id="ARBA00023098"/>
    </source>
</evidence>
<comment type="subcellular location">
    <subcellularLocation>
        <location evidence="10">Cytoplasm</location>
    </subcellularLocation>
    <text evidence="10">Associated with the membrane possibly through PlsY.</text>
</comment>
<evidence type="ECO:0000256" key="3">
    <source>
        <dbReference type="ARBA" id="ARBA00022516"/>
    </source>
</evidence>
<dbReference type="HAMAP" id="MF_00019">
    <property type="entry name" value="PlsX"/>
    <property type="match status" value="1"/>
</dbReference>
<dbReference type="PANTHER" id="PTHR30100:SF1">
    <property type="entry name" value="PHOSPHATE ACYLTRANSFERASE"/>
    <property type="match status" value="1"/>
</dbReference>
<dbReference type="PANTHER" id="PTHR30100">
    <property type="entry name" value="FATTY ACID/PHOSPHOLIPID SYNTHESIS PROTEIN PLSX"/>
    <property type="match status" value="1"/>
</dbReference>
<evidence type="ECO:0000256" key="4">
    <source>
        <dbReference type="ARBA" id="ARBA00022679"/>
    </source>
</evidence>
<evidence type="ECO:0000256" key="6">
    <source>
        <dbReference type="ARBA" id="ARBA00023209"/>
    </source>
</evidence>
<organism evidence="11 12">
    <name type="scientific">Thioalkalicoccus limnaeus</name>
    <dbReference type="NCBI Taxonomy" id="120681"/>
    <lineage>
        <taxon>Bacteria</taxon>
        <taxon>Pseudomonadati</taxon>
        <taxon>Pseudomonadota</taxon>
        <taxon>Gammaproteobacteria</taxon>
        <taxon>Chromatiales</taxon>
        <taxon>Chromatiaceae</taxon>
        <taxon>Thioalkalicoccus</taxon>
    </lineage>
</organism>
<comment type="function">
    <text evidence="10">Catalyzes the reversible formation of acyl-phosphate (acyl-PO(4)) from acyl-[acyl-carrier-protein] (acyl-ACP). This enzyme utilizes acyl-ACP as fatty acyl donor, but not acyl-CoA.</text>
</comment>
<protein>
    <recommendedName>
        <fullName evidence="8 10">Phosphate acyltransferase</fullName>
        <ecNumber evidence="8 10">2.3.1.274</ecNumber>
    </recommendedName>
    <alternativeName>
        <fullName evidence="10">Acyl-ACP phosphotransacylase</fullName>
    </alternativeName>
    <alternativeName>
        <fullName evidence="10">Acyl-[acyl-carrier-protein]--phosphate acyltransferase</fullName>
    </alternativeName>
    <alternativeName>
        <fullName evidence="10">Phosphate-acyl-ACP acyltransferase</fullName>
    </alternativeName>
</protein>
<dbReference type="Pfam" id="PF02504">
    <property type="entry name" value="FA_synthesis"/>
    <property type="match status" value="1"/>
</dbReference>
<dbReference type="InterPro" id="IPR012281">
    <property type="entry name" value="Phospholipid_synth_PlsX-like"/>
</dbReference>
<dbReference type="EMBL" id="JBDKXB010000001">
    <property type="protein sequence ID" value="MEY6431019.1"/>
    <property type="molecule type" value="Genomic_DNA"/>
</dbReference>